<dbReference type="Gene3D" id="1.10.3860.10">
    <property type="entry name" value="Sodium:dicarboxylate symporter"/>
    <property type="match status" value="1"/>
</dbReference>
<comment type="subcellular location">
    <subcellularLocation>
        <location evidence="1">Cell membrane</location>
        <topology evidence="1">Multi-pass membrane protein</topology>
    </subcellularLocation>
</comment>
<evidence type="ECO:0000313" key="9">
    <source>
        <dbReference type="Proteomes" id="UP000516349"/>
    </source>
</evidence>
<dbReference type="InterPro" id="IPR036458">
    <property type="entry name" value="Na:dicarbo_symporter_sf"/>
</dbReference>
<accession>A0A7H1NPD4</accession>
<feature type="transmembrane region" description="Helical" evidence="7">
    <location>
        <begin position="56"/>
        <end position="78"/>
    </location>
</feature>
<keyword evidence="9" id="KW-1185">Reference proteome</keyword>
<keyword evidence="4 7" id="KW-0812">Transmembrane</keyword>
<dbReference type="RefSeq" id="WP_203414081.1">
    <property type="nucleotide sequence ID" value="NZ_CP060244.1"/>
</dbReference>
<keyword evidence="2" id="KW-0813">Transport</keyword>
<evidence type="ECO:0000256" key="7">
    <source>
        <dbReference type="SAM" id="Phobius"/>
    </source>
</evidence>
<evidence type="ECO:0000256" key="4">
    <source>
        <dbReference type="ARBA" id="ARBA00022692"/>
    </source>
</evidence>
<sequence length="433" mass="46306">MAQAPVQKSTAAHRTRLILLGMVLGGITGIICHALGPDIAKSSTFFANIIVTIFLRLIKMIIAPLVFATLAAGIGGLGDTKDVGRIGIRVMIWFAAASLVSLTIGLIAANILQPGLGFRSSSLPQTLDSTLSSHGKFNITQFFIHIVPTSVMDAMARNDILELVVFAIMFGIGITALPKETAQRIHEAVDGLAHIMLRMTDMVMLTAPIAVFAAIMEATARSGAGILEHFGVFLLEFYGVVLVLWIVLIGAGYMMLGKRVFSLIKQITEPLLLGYATASSESVFPLLMEKLEEWGVPPKISGFVIPLGYSFNLDGSMVFESFAALFIAQAYGIEMSLQQQITMLLVMFISSKGVAGVPRASLVMIAAVIPNFGLPEAGLMLIIGIDHFLDMARTATNVIGNAIAAAISVRWAHSLQPENALESPALPSLQKEL</sequence>
<dbReference type="PANTHER" id="PTHR42865">
    <property type="entry name" value="PROTON/GLUTAMATE-ASPARTATE SYMPORTER"/>
    <property type="match status" value="1"/>
</dbReference>
<name>A0A7H1NPD4_9PROT</name>
<evidence type="ECO:0000256" key="2">
    <source>
        <dbReference type="ARBA" id="ARBA00022448"/>
    </source>
</evidence>
<evidence type="ECO:0000256" key="1">
    <source>
        <dbReference type="ARBA" id="ARBA00004651"/>
    </source>
</evidence>
<keyword evidence="3" id="KW-1003">Cell membrane</keyword>
<dbReference type="Proteomes" id="UP000516349">
    <property type="component" value="Chromosome"/>
</dbReference>
<proteinExistence type="predicted"/>
<evidence type="ECO:0000313" key="8">
    <source>
        <dbReference type="EMBL" id="QNT77644.1"/>
    </source>
</evidence>
<evidence type="ECO:0000256" key="6">
    <source>
        <dbReference type="ARBA" id="ARBA00023136"/>
    </source>
</evidence>
<gene>
    <name evidence="8" type="primary">gltP</name>
    <name evidence="8" type="ORF">JGUZn3_03930</name>
</gene>
<feature type="transmembrane region" description="Helical" evidence="7">
    <location>
        <begin position="17"/>
        <end position="36"/>
    </location>
</feature>
<protein>
    <submittedName>
        <fullName evidence="8">Proton/glutamate-aspartate symporter</fullName>
    </submittedName>
</protein>
<evidence type="ECO:0000256" key="5">
    <source>
        <dbReference type="ARBA" id="ARBA00022989"/>
    </source>
</evidence>
<dbReference type="Pfam" id="PF00375">
    <property type="entry name" value="SDF"/>
    <property type="match status" value="1"/>
</dbReference>
<dbReference type="KEGG" id="ebla:JGUZn3_03930"/>
<dbReference type="AlphaFoldDB" id="A0A7H1NPD4"/>
<dbReference type="GO" id="GO:0005886">
    <property type="term" value="C:plasma membrane"/>
    <property type="evidence" value="ECO:0007669"/>
    <property type="project" value="UniProtKB-SubCell"/>
</dbReference>
<organism evidence="8 9">
    <name type="scientific">Entomobacter blattae</name>
    <dbReference type="NCBI Taxonomy" id="2762277"/>
    <lineage>
        <taxon>Bacteria</taxon>
        <taxon>Pseudomonadati</taxon>
        <taxon>Pseudomonadota</taxon>
        <taxon>Alphaproteobacteria</taxon>
        <taxon>Acetobacterales</taxon>
        <taxon>Acetobacteraceae</taxon>
        <taxon>Entomobacter</taxon>
    </lineage>
</organism>
<feature type="transmembrane region" description="Helical" evidence="7">
    <location>
        <begin position="90"/>
        <end position="112"/>
    </location>
</feature>
<dbReference type="SUPFAM" id="SSF118215">
    <property type="entry name" value="Proton glutamate symport protein"/>
    <property type="match status" value="1"/>
</dbReference>
<reference evidence="8 9" key="1">
    <citation type="submission" date="2020-08" db="EMBL/GenBank/DDBJ databases">
        <title>Complete genome sequence of Entomobacter blattae G55GP.</title>
        <authorList>
            <person name="Poehlein A."/>
            <person name="Guzman J."/>
            <person name="Daniel R."/>
            <person name="Vilcinskas A."/>
        </authorList>
    </citation>
    <scope>NUCLEOTIDE SEQUENCE [LARGE SCALE GENOMIC DNA]</scope>
    <source>
        <strain evidence="8 9">G55GP</strain>
    </source>
</reference>
<feature type="transmembrane region" description="Helical" evidence="7">
    <location>
        <begin position="199"/>
        <end position="220"/>
    </location>
</feature>
<keyword evidence="6 7" id="KW-0472">Membrane</keyword>
<feature type="transmembrane region" description="Helical" evidence="7">
    <location>
        <begin position="160"/>
        <end position="178"/>
    </location>
</feature>
<evidence type="ECO:0000256" key="3">
    <source>
        <dbReference type="ARBA" id="ARBA00022475"/>
    </source>
</evidence>
<feature type="transmembrane region" description="Helical" evidence="7">
    <location>
        <begin position="232"/>
        <end position="256"/>
    </location>
</feature>
<keyword evidence="5 7" id="KW-1133">Transmembrane helix</keyword>
<dbReference type="PRINTS" id="PR00173">
    <property type="entry name" value="EDTRNSPORT"/>
</dbReference>
<dbReference type="EMBL" id="CP060244">
    <property type="protein sequence ID" value="QNT77644.1"/>
    <property type="molecule type" value="Genomic_DNA"/>
</dbReference>
<dbReference type="PANTHER" id="PTHR42865:SF7">
    <property type="entry name" value="PROTON_GLUTAMATE-ASPARTATE SYMPORTER"/>
    <property type="match status" value="1"/>
</dbReference>
<dbReference type="InterPro" id="IPR001991">
    <property type="entry name" value="Na-dicarboxylate_symporter"/>
</dbReference>
<dbReference type="GO" id="GO:0015293">
    <property type="term" value="F:symporter activity"/>
    <property type="evidence" value="ECO:0007669"/>
    <property type="project" value="UniProtKB-KW"/>
</dbReference>
<dbReference type="GO" id="GO:0006835">
    <property type="term" value="P:dicarboxylic acid transport"/>
    <property type="evidence" value="ECO:0007669"/>
    <property type="project" value="TreeGrafter"/>
</dbReference>